<dbReference type="GO" id="GO:0061603">
    <property type="term" value="F:molybdenum cofactor guanylyltransferase activity"/>
    <property type="evidence" value="ECO:0007669"/>
    <property type="project" value="UniProtKB-EC"/>
</dbReference>
<dbReference type="Gene3D" id="3.90.550.10">
    <property type="entry name" value="Spore Coat Polysaccharide Biosynthesis Protein SpsA, Chain A"/>
    <property type="match status" value="1"/>
</dbReference>
<comment type="catalytic activity">
    <reaction evidence="8">
        <text>Mo-molybdopterin + GTP + H(+) = Mo-molybdopterin guanine dinucleotide + diphosphate</text>
        <dbReference type="Rhea" id="RHEA:34243"/>
        <dbReference type="ChEBI" id="CHEBI:15378"/>
        <dbReference type="ChEBI" id="CHEBI:33019"/>
        <dbReference type="ChEBI" id="CHEBI:37565"/>
        <dbReference type="ChEBI" id="CHEBI:71302"/>
        <dbReference type="ChEBI" id="CHEBI:71310"/>
        <dbReference type="EC" id="2.7.7.77"/>
    </reaction>
</comment>
<feature type="binding site" evidence="8">
    <location>
        <position position="56"/>
    </location>
    <ligand>
        <name>GTP</name>
        <dbReference type="ChEBI" id="CHEBI:37565"/>
    </ligand>
</feature>
<evidence type="ECO:0000313" key="11">
    <source>
        <dbReference type="Proteomes" id="UP001246372"/>
    </source>
</evidence>
<feature type="binding site" evidence="8">
    <location>
        <position position="28"/>
    </location>
    <ligand>
        <name>GTP</name>
        <dbReference type="ChEBI" id="CHEBI:37565"/>
    </ligand>
</feature>
<feature type="binding site" evidence="8">
    <location>
        <position position="82"/>
    </location>
    <ligand>
        <name>GTP</name>
        <dbReference type="ChEBI" id="CHEBI:37565"/>
    </ligand>
</feature>
<dbReference type="SUPFAM" id="SSF53448">
    <property type="entry name" value="Nucleotide-diphospho-sugar transferases"/>
    <property type="match status" value="1"/>
</dbReference>
<comment type="subcellular location">
    <subcellularLocation>
        <location evidence="8">Cytoplasm</location>
    </subcellularLocation>
</comment>
<evidence type="ECO:0000256" key="3">
    <source>
        <dbReference type="ARBA" id="ARBA00022723"/>
    </source>
</evidence>
<reference evidence="10" key="1">
    <citation type="submission" date="2023-09" db="EMBL/GenBank/DDBJ databases">
        <title>Paucibacter sp. APW11 Genome sequencing and assembly.</title>
        <authorList>
            <person name="Kim I."/>
        </authorList>
    </citation>
    <scope>NUCLEOTIDE SEQUENCE</scope>
    <source>
        <strain evidence="10">APW11</strain>
    </source>
</reference>
<dbReference type="Proteomes" id="UP001246372">
    <property type="component" value="Unassembled WGS sequence"/>
</dbReference>
<protein>
    <recommendedName>
        <fullName evidence="8">Molybdenum cofactor guanylyltransferase</fullName>
        <shortName evidence="8">MoCo guanylyltransferase</shortName>
        <ecNumber evidence="8">2.7.7.77</ecNumber>
    </recommendedName>
    <alternativeName>
        <fullName evidence="8">GTP:molybdopterin guanylyltransferase</fullName>
    </alternativeName>
    <alternativeName>
        <fullName evidence="8">Mo-MPT guanylyltransferase</fullName>
    </alternativeName>
    <alternativeName>
        <fullName evidence="8">Molybdopterin guanylyltransferase</fullName>
    </alternativeName>
    <alternativeName>
        <fullName evidence="8">Molybdopterin-guanine dinucleotide synthase</fullName>
        <shortName evidence="8">MGD synthase</shortName>
    </alternativeName>
</protein>
<organism evidence="10 11">
    <name type="scientific">Roseateles aquae</name>
    <dbReference type="NCBI Taxonomy" id="3077235"/>
    <lineage>
        <taxon>Bacteria</taxon>
        <taxon>Pseudomonadati</taxon>
        <taxon>Pseudomonadota</taxon>
        <taxon>Betaproteobacteria</taxon>
        <taxon>Burkholderiales</taxon>
        <taxon>Sphaerotilaceae</taxon>
        <taxon>Roseateles</taxon>
    </lineage>
</organism>
<dbReference type="HAMAP" id="MF_00316">
    <property type="entry name" value="MobA"/>
    <property type="match status" value="1"/>
</dbReference>
<dbReference type="RefSeq" id="WP_315652687.1">
    <property type="nucleotide sequence ID" value="NZ_JAVXZY010000011.1"/>
</dbReference>
<dbReference type="CDD" id="cd02503">
    <property type="entry name" value="MobA"/>
    <property type="match status" value="1"/>
</dbReference>
<evidence type="ECO:0000256" key="8">
    <source>
        <dbReference type="HAMAP-Rule" id="MF_00316"/>
    </source>
</evidence>
<dbReference type="InterPro" id="IPR029044">
    <property type="entry name" value="Nucleotide-diphossugar_trans"/>
</dbReference>
<keyword evidence="11" id="KW-1185">Reference proteome</keyword>
<keyword evidence="2 8" id="KW-0808">Transferase</keyword>
<dbReference type="EMBL" id="JAVXZY010000011">
    <property type="protein sequence ID" value="MDT9001804.1"/>
    <property type="molecule type" value="Genomic_DNA"/>
</dbReference>
<keyword evidence="6 8" id="KW-0342">GTP-binding</keyword>
<dbReference type="InterPro" id="IPR013482">
    <property type="entry name" value="Molybde_CF_guanTrfase"/>
</dbReference>
<keyword evidence="4 8" id="KW-0547">Nucleotide-binding</keyword>
<feature type="binding site" evidence="8">
    <location>
        <position position="113"/>
    </location>
    <ligand>
        <name>Mg(2+)</name>
        <dbReference type="ChEBI" id="CHEBI:18420"/>
    </ligand>
</feature>
<keyword evidence="5 8" id="KW-0460">Magnesium</keyword>
<keyword evidence="1 8" id="KW-0963">Cytoplasm</keyword>
<comment type="function">
    <text evidence="8">Transfers a GMP moiety from GTP to Mo-molybdopterin (Mo-MPT) cofactor (Moco or molybdenum cofactor) to form Mo-molybdopterin guanine dinucleotide (Mo-MGD) cofactor.</text>
</comment>
<dbReference type="PANTHER" id="PTHR19136:SF81">
    <property type="entry name" value="MOLYBDENUM COFACTOR GUANYLYLTRANSFERASE"/>
    <property type="match status" value="1"/>
</dbReference>
<proteinExistence type="inferred from homology"/>
<keyword evidence="3 8" id="KW-0479">Metal-binding</keyword>
<dbReference type="Pfam" id="PF12804">
    <property type="entry name" value="NTP_transf_3"/>
    <property type="match status" value="1"/>
</dbReference>
<feature type="binding site" evidence="8">
    <location>
        <position position="113"/>
    </location>
    <ligand>
        <name>GTP</name>
        <dbReference type="ChEBI" id="CHEBI:37565"/>
    </ligand>
</feature>
<sequence>MTTARCAADITGLILAGGRGRRMGGADKGLLLLDGRPLAAHVLARLAPQVAALMINANRHAEAYQVLGAASASGSEIPVIADPLPGEFAGPLAGMLAGLCACGSEWLLAVPCDSPRLPLDLGQRLLAAAQAADADLAVPLACSEAGNDAGREPQIQPVFCLLRRSLIASLARYLDGGERQLQRWQRQQRHVLVRFDRPEDALAFGNTNTPEDLAALAAPAPAR</sequence>
<comment type="caution">
    <text evidence="10">The sequence shown here is derived from an EMBL/GenBank/DDBJ whole genome shotgun (WGS) entry which is preliminary data.</text>
</comment>
<keyword evidence="7 8" id="KW-0501">Molybdenum cofactor biosynthesis</keyword>
<evidence type="ECO:0000256" key="6">
    <source>
        <dbReference type="ARBA" id="ARBA00023134"/>
    </source>
</evidence>
<comment type="cofactor">
    <cofactor evidence="8">
        <name>Mg(2+)</name>
        <dbReference type="ChEBI" id="CHEBI:18420"/>
    </cofactor>
</comment>
<evidence type="ECO:0000256" key="7">
    <source>
        <dbReference type="ARBA" id="ARBA00023150"/>
    </source>
</evidence>
<dbReference type="InterPro" id="IPR025877">
    <property type="entry name" value="MobA-like_NTP_Trfase"/>
</dbReference>
<dbReference type="EC" id="2.7.7.77" evidence="8"/>
<accession>A0ABU3PGT1</accession>
<gene>
    <name evidence="8 10" type="primary">mobA</name>
    <name evidence="10" type="ORF">RQP53_21185</name>
</gene>
<comment type="domain">
    <text evidence="8">The N-terminal domain determines nucleotide recognition and specific binding, while the C-terminal domain determines the specific binding to the target protein.</text>
</comment>
<feature type="domain" description="MobA-like NTP transferase" evidence="9">
    <location>
        <begin position="12"/>
        <end position="185"/>
    </location>
</feature>
<comment type="subunit">
    <text evidence="8">Monomer.</text>
</comment>
<evidence type="ECO:0000256" key="1">
    <source>
        <dbReference type="ARBA" id="ARBA00022490"/>
    </source>
</evidence>
<evidence type="ECO:0000313" key="10">
    <source>
        <dbReference type="EMBL" id="MDT9001804.1"/>
    </source>
</evidence>
<evidence type="ECO:0000259" key="9">
    <source>
        <dbReference type="Pfam" id="PF12804"/>
    </source>
</evidence>
<comment type="similarity">
    <text evidence="8">Belongs to the MobA family.</text>
</comment>
<evidence type="ECO:0000256" key="2">
    <source>
        <dbReference type="ARBA" id="ARBA00022679"/>
    </source>
</evidence>
<dbReference type="PANTHER" id="PTHR19136">
    <property type="entry name" value="MOLYBDENUM COFACTOR GUANYLYLTRANSFERASE"/>
    <property type="match status" value="1"/>
</dbReference>
<evidence type="ECO:0000256" key="4">
    <source>
        <dbReference type="ARBA" id="ARBA00022741"/>
    </source>
</evidence>
<name>A0ABU3PGT1_9BURK</name>
<keyword evidence="10" id="KW-0548">Nucleotidyltransferase</keyword>
<feature type="binding site" evidence="8">
    <location>
        <begin position="15"/>
        <end position="17"/>
    </location>
    <ligand>
        <name>GTP</name>
        <dbReference type="ChEBI" id="CHEBI:37565"/>
    </ligand>
</feature>
<dbReference type="NCBIfam" id="TIGR02665">
    <property type="entry name" value="molyb_mobA"/>
    <property type="match status" value="1"/>
</dbReference>
<evidence type="ECO:0000256" key="5">
    <source>
        <dbReference type="ARBA" id="ARBA00022842"/>
    </source>
</evidence>